<dbReference type="PANTHER" id="PTHR34216">
    <property type="match status" value="1"/>
</dbReference>
<evidence type="ECO:0000313" key="4">
    <source>
        <dbReference type="Proteomes" id="UP001058860"/>
    </source>
</evidence>
<reference evidence="4" key="1">
    <citation type="submission" date="2021-11" db="EMBL/GenBank/DDBJ databases">
        <title>Cultivation dependent microbiological survey of springs from the worlds oldest radium mine currently devoted to the extraction of radon-saturated water.</title>
        <authorList>
            <person name="Kapinusova G."/>
            <person name="Smrhova T."/>
            <person name="Strejcek M."/>
            <person name="Suman J."/>
            <person name="Jani K."/>
            <person name="Pajer P."/>
            <person name="Uhlik O."/>
        </authorList>
    </citation>
    <scope>NUCLEOTIDE SEQUENCE [LARGE SCALE GENOMIC DNA]</scope>
    <source>
        <strain evidence="4">J379</strain>
    </source>
</reference>
<accession>A0ABY5PEV8</accession>
<dbReference type="CDD" id="cd10918">
    <property type="entry name" value="CE4_NodB_like_5s_6s"/>
    <property type="match status" value="1"/>
</dbReference>
<organism evidence="3 4">
    <name type="scientific">Svornostia abyssi</name>
    <dbReference type="NCBI Taxonomy" id="2898438"/>
    <lineage>
        <taxon>Bacteria</taxon>
        <taxon>Bacillati</taxon>
        <taxon>Actinomycetota</taxon>
        <taxon>Thermoleophilia</taxon>
        <taxon>Solirubrobacterales</taxon>
        <taxon>Baekduiaceae</taxon>
        <taxon>Svornostia</taxon>
    </lineage>
</organism>
<feature type="domain" description="NodB homology" evidence="2">
    <location>
        <begin position="57"/>
        <end position="290"/>
    </location>
</feature>
<dbReference type="EMBL" id="CP088295">
    <property type="protein sequence ID" value="UUY02947.1"/>
    <property type="molecule type" value="Genomic_DNA"/>
</dbReference>
<evidence type="ECO:0000313" key="3">
    <source>
        <dbReference type="EMBL" id="UUY02947.1"/>
    </source>
</evidence>
<proteinExistence type="predicted"/>
<dbReference type="Pfam" id="PF01522">
    <property type="entry name" value="Polysacc_deac_1"/>
    <property type="match status" value="2"/>
</dbReference>
<protein>
    <submittedName>
        <fullName evidence="3">Polysaccharide deacetylase family protein</fullName>
    </submittedName>
</protein>
<dbReference type="InterPro" id="IPR051398">
    <property type="entry name" value="Polysacch_Deacetylase"/>
</dbReference>
<dbReference type="PANTHER" id="PTHR34216:SF11">
    <property type="entry name" value="CHITOOLIGOSACCHARIDE DEACETYLASE"/>
    <property type="match status" value="1"/>
</dbReference>
<evidence type="ECO:0000259" key="2">
    <source>
        <dbReference type="PROSITE" id="PS51677"/>
    </source>
</evidence>
<keyword evidence="4" id="KW-1185">Reference proteome</keyword>
<gene>
    <name evidence="3" type="ORF">LRS13_20015</name>
</gene>
<dbReference type="RefSeq" id="WP_353863468.1">
    <property type="nucleotide sequence ID" value="NZ_CP088295.1"/>
</dbReference>
<dbReference type="InterPro" id="IPR002509">
    <property type="entry name" value="NODB_dom"/>
</dbReference>
<evidence type="ECO:0000256" key="1">
    <source>
        <dbReference type="ARBA" id="ARBA00022729"/>
    </source>
</evidence>
<dbReference type="SUPFAM" id="SSF88713">
    <property type="entry name" value="Glycoside hydrolase/deacetylase"/>
    <property type="match status" value="1"/>
</dbReference>
<keyword evidence="1" id="KW-0732">Signal</keyword>
<name>A0ABY5PEV8_9ACTN</name>
<dbReference type="Proteomes" id="UP001058860">
    <property type="component" value="Chromosome"/>
</dbReference>
<dbReference type="PROSITE" id="PS51677">
    <property type="entry name" value="NODB"/>
    <property type="match status" value="1"/>
</dbReference>
<dbReference type="InterPro" id="IPR011330">
    <property type="entry name" value="Glyco_hydro/deAcase_b/a-brl"/>
</dbReference>
<dbReference type="Gene3D" id="3.20.20.370">
    <property type="entry name" value="Glycoside hydrolase/deacetylase"/>
    <property type="match status" value="1"/>
</dbReference>
<sequence>MQHRVEPRPGDPAHEFTPPLAVEDFEAQLSWLVRHARVVPADRVQAEAASRRRGAPFPIAITFDDDTTSHVAYALPVLRRRGLPATFFLNGIALGAPRRYWWELLQAGRAEGWAWSSLIPAASLRAAQASTGDAVGPYEVSVAVQEMDPEDRRAMAADLQERFGTSAPAGLGAPEIRMLDDGTRSVGWHGYRHEPLSLLTPEALAAELDDGRRALEEVLGRTMRSIAYPYGRADQTTADAARERGFTTGFTTVPEAVRPSDDPLLLGRIDGCTPTTGAFAVAVATAILRG</sequence>